<protein>
    <recommendedName>
        <fullName evidence="1">Sporulation sigma-E factor-processing peptidase</fullName>
        <ecNumber evidence="1">3.4.23.-</ecNumber>
    </recommendedName>
    <alternativeName>
        <fullName evidence="1">Membrane-associated aspartic protease</fullName>
    </alternativeName>
    <alternativeName>
        <fullName evidence="1">Stage II sporulation protein GA</fullName>
    </alternativeName>
</protein>
<keyword evidence="1" id="KW-0749">Sporulation</keyword>
<keyword evidence="1 2" id="KW-0472">Membrane</keyword>
<name>A0ABW0LH92_9BACI</name>
<feature type="transmembrane region" description="Helical" evidence="2">
    <location>
        <begin position="61"/>
        <end position="78"/>
    </location>
</feature>
<accession>A0ABW0LH92</accession>
<comment type="subunit">
    <text evidence="1">Self-associates. Interacts with SigE. Interacts with SpoIIR.</text>
</comment>
<dbReference type="Proteomes" id="UP001596147">
    <property type="component" value="Unassembled WGS sequence"/>
</dbReference>
<gene>
    <name evidence="3" type="primary">spoIIGA</name>
    <name evidence="3" type="ORF">ACFPM4_03630</name>
</gene>
<dbReference type="RefSeq" id="WP_382347801.1">
    <property type="nucleotide sequence ID" value="NZ_JBHSMC010000001.1"/>
</dbReference>
<evidence type="ECO:0000256" key="2">
    <source>
        <dbReference type="SAM" id="Phobius"/>
    </source>
</evidence>
<keyword evidence="1" id="KW-0645">Protease</keyword>
<feature type="transmembrane region" description="Helical" evidence="2">
    <location>
        <begin position="130"/>
        <end position="147"/>
    </location>
</feature>
<dbReference type="PIRSF" id="PIRSF018571">
    <property type="entry name" value="SpoIIGA"/>
    <property type="match status" value="1"/>
</dbReference>
<dbReference type="EC" id="3.4.23.-" evidence="1"/>
<feature type="transmembrane region" description="Helical" evidence="2">
    <location>
        <begin position="90"/>
        <end position="110"/>
    </location>
</feature>
<dbReference type="NCBIfam" id="TIGR02854">
    <property type="entry name" value="spore_II_GA"/>
    <property type="match status" value="1"/>
</dbReference>
<comment type="function">
    <text evidence="1">Probable aspartic protease that is responsible for the proteolytic cleavage of the RNA polymerase sigma E factor (SigE/spoIIGB) to yield the active peptide in the mother cell during sporulation. Responds to a signal from the forespore that is triggered by the extracellular signal protein SpoIIR.</text>
</comment>
<feature type="transmembrane region" description="Helical" evidence="2">
    <location>
        <begin position="34"/>
        <end position="55"/>
    </location>
</feature>
<feature type="transmembrane region" description="Helical" evidence="2">
    <location>
        <begin position="6"/>
        <end position="27"/>
    </location>
</feature>
<comment type="similarity">
    <text evidence="1">Belongs to the peptidase U4 family.</text>
</comment>
<keyword evidence="2" id="KW-0812">Transmembrane</keyword>
<keyword evidence="2" id="KW-1133">Transmembrane helix</keyword>
<keyword evidence="1" id="KW-1003">Cell membrane</keyword>
<keyword evidence="1" id="KW-0378">Hydrolase</keyword>
<keyword evidence="1" id="KW-0064">Aspartyl protease</keyword>
<dbReference type="InterPro" id="IPR005081">
    <property type="entry name" value="SpoIIGA"/>
</dbReference>
<proteinExistence type="inferred from homology"/>
<organism evidence="3 4">
    <name type="scientific">Lederbergia graminis</name>
    <dbReference type="NCBI Taxonomy" id="735518"/>
    <lineage>
        <taxon>Bacteria</taxon>
        <taxon>Bacillati</taxon>
        <taxon>Bacillota</taxon>
        <taxon>Bacilli</taxon>
        <taxon>Bacillales</taxon>
        <taxon>Bacillaceae</taxon>
        <taxon>Lederbergia</taxon>
    </lineage>
</organism>
<evidence type="ECO:0000256" key="1">
    <source>
        <dbReference type="PIRNR" id="PIRNR018571"/>
    </source>
</evidence>
<comment type="subcellular location">
    <subcellularLocation>
        <location evidence="1">Cell membrane</location>
    </subcellularLocation>
</comment>
<evidence type="ECO:0000313" key="4">
    <source>
        <dbReference type="Proteomes" id="UP001596147"/>
    </source>
</evidence>
<dbReference type="EMBL" id="JBHSMC010000001">
    <property type="protein sequence ID" value="MFC5463846.1"/>
    <property type="molecule type" value="Genomic_DNA"/>
</dbReference>
<keyword evidence="4" id="KW-1185">Reference proteome</keyword>
<reference evidence="4" key="1">
    <citation type="journal article" date="2019" name="Int. J. Syst. Evol. Microbiol.">
        <title>The Global Catalogue of Microorganisms (GCM) 10K type strain sequencing project: providing services to taxonomists for standard genome sequencing and annotation.</title>
        <authorList>
            <consortium name="The Broad Institute Genomics Platform"/>
            <consortium name="The Broad Institute Genome Sequencing Center for Infectious Disease"/>
            <person name="Wu L."/>
            <person name="Ma J."/>
        </authorList>
    </citation>
    <scope>NUCLEOTIDE SEQUENCE [LARGE SCALE GENOMIC DNA]</scope>
    <source>
        <strain evidence="4">CGMCC 1.12237</strain>
    </source>
</reference>
<sequence length="307" mass="34289">MVVYLDIIWLLNLLVDSLLLWTTSIFLKRKIHPVRIFLGGLLGSIIILLAITPIANVATNPFVKIGLSILMVYIAFGFKRLSSFLSSLLTFYFATFLMGGILLGTHYFLTFNLDLQSAVVLESVRGFGDPVSWLFLLGAFPLAWHFSKRRIDGITVSNIQYNVLMDISIDINGLKLELKGLIDSGNQLYDPISKTPVMIISVNTIKDMIPKAILTLADEENDVYASISELPPEWSNIMRIIPAKSIGRSNQLLCAFKPQHLSVGKENEAKEERKALIVFSNQQLSSDGRFQCIIHPKMAIESINQSA</sequence>
<dbReference type="Pfam" id="PF03419">
    <property type="entry name" value="Peptidase_U4"/>
    <property type="match status" value="1"/>
</dbReference>
<evidence type="ECO:0000313" key="3">
    <source>
        <dbReference type="EMBL" id="MFC5463846.1"/>
    </source>
</evidence>
<comment type="caution">
    <text evidence="3">The sequence shown here is derived from an EMBL/GenBank/DDBJ whole genome shotgun (WGS) entry which is preliminary data.</text>
</comment>